<comment type="similarity">
    <text evidence="2">Belongs to the peptidase C1 family.</text>
</comment>
<dbReference type="CDD" id="cd02248">
    <property type="entry name" value="Peptidase_C1A"/>
    <property type="match status" value="1"/>
</dbReference>
<dbReference type="EC" id="3.4.22.15" evidence="11"/>
<evidence type="ECO:0000256" key="2">
    <source>
        <dbReference type="ARBA" id="ARBA00008455"/>
    </source>
</evidence>
<evidence type="ECO:0000256" key="6">
    <source>
        <dbReference type="ARBA" id="ARBA00022801"/>
    </source>
</evidence>
<dbReference type="InParanoid" id="A0CS14"/>
<dbReference type="OMA" id="ACKNEVI"/>
<feature type="domain" description="Peptidase C1A papain C-terminal" evidence="14">
    <location>
        <begin position="115"/>
        <end position="312"/>
    </location>
</feature>
<dbReference type="Pfam" id="PF08246">
    <property type="entry name" value="Inhibitor_I29"/>
    <property type="match status" value="1"/>
</dbReference>
<dbReference type="STRING" id="5888.A0CS14"/>
<keyword evidence="9" id="KW-1015">Disulfide bond</keyword>
<dbReference type="GO" id="GO:0005615">
    <property type="term" value="C:extracellular space"/>
    <property type="evidence" value="ECO:0000318"/>
    <property type="project" value="GO_Central"/>
</dbReference>
<protein>
    <recommendedName>
        <fullName evidence="11">cathepsin L</fullName>
        <ecNumber evidence="11">3.4.22.15</ecNumber>
    </recommendedName>
</protein>
<reference evidence="16 17" key="1">
    <citation type="journal article" date="2006" name="Nature">
        <title>Global trends of whole-genome duplications revealed by the ciliate Paramecium tetraurelia.</title>
        <authorList>
            <consortium name="Genoscope"/>
            <person name="Aury J.-M."/>
            <person name="Jaillon O."/>
            <person name="Duret L."/>
            <person name="Noel B."/>
            <person name="Jubin C."/>
            <person name="Porcel B.M."/>
            <person name="Segurens B."/>
            <person name="Daubin V."/>
            <person name="Anthouard V."/>
            <person name="Aiach N."/>
            <person name="Arnaiz O."/>
            <person name="Billaut A."/>
            <person name="Beisson J."/>
            <person name="Blanc I."/>
            <person name="Bouhouche K."/>
            <person name="Camara F."/>
            <person name="Duharcourt S."/>
            <person name="Guigo R."/>
            <person name="Gogendeau D."/>
            <person name="Katinka M."/>
            <person name="Keller A.-M."/>
            <person name="Kissmehl R."/>
            <person name="Klotz C."/>
            <person name="Koll F."/>
            <person name="Le Moue A."/>
            <person name="Lepere C."/>
            <person name="Malinsky S."/>
            <person name="Nowacki M."/>
            <person name="Nowak J.K."/>
            <person name="Plattner H."/>
            <person name="Poulain J."/>
            <person name="Ruiz F."/>
            <person name="Serrano V."/>
            <person name="Zagulski M."/>
            <person name="Dessen P."/>
            <person name="Betermier M."/>
            <person name="Weissenbach J."/>
            <person name="Scarpelli C."/>
            <person name="Schachter V."/>
            <person name="Sperling L."/>
            <person name="Meyer E."/>
            <person name="Cohen J."/>
            <person name="Wincker P."/>
        </authorList>
    </citation>
    <scope>NUCLEOTIDE SEQUENCE [LARGE SCALE GENOMIC DNA]</scope>
    <source>
        <strain evidence="16 17">Stock d4-2</strain>
    </source>
</reference>
<dbReference type="PRINTS" id="PR00705">
    <property type="entry name" value="PAPAIN"/>
</dbReference>
<dbReference type="KEGG" id="ptm:GSPATT00009853001"/>
<feature type="signal peptide" evidence="13">
    <location>
        <begin position="1"/>
        <end position="22"/>
    </location>
</feature>
<organism evidence="16 17">
    <name type="scientific">Paramecium tetraurelia</name>
    <dbReference type="NCBI Taxonomy" id="5888"/>
    <lineage>
        <taxon>Eukaryota</taxon>
        <taxon>Sar</taxon>
        <taxon>Alveolata</taxon>
        <taxon>Ciliophora</taxon>
        <taxon>Intramacronucleata</taxon>
        <taxon>Oligohymenophorea</taxon>
        <taxon>Peniculida</taxon>
        <taxon>Parameciidae</taxon>
        <taxon>Paramecium</taxon>
    </lineage>
</organism>
<evidence type="ECO:0000256" key="7">
    <source>
        <dbReference type="ARBA" id="ARBA00022807"/>
    </source>
</evidence>
<evidence type="ECO:0000256" key="3">
    <source>
        <dbReference type="ARBA" id="ARBA00022525"/>
    </source>
</evidence>
<dbReference type="SMART" id="SM00645">
    <property type="entry name" value="Pept_C1"/>
    <property type="match status" value="1"/>
</dbReference>
<dbReference type="AlphaFoldDB" id="A0CS14"/>
<gene>
    <name evidence="16" type="ORF">GSPATT00009853001</name>
</gene>
<sequence>MQKTFLVSGLTLLLTSIGSIQNHQPDDVSLAFQEFKKKYQKSYTIPEEIFRRVIFRSNYEKIQAHNSDKTQTYSVDVNQFTDFSQDEFVAIQLSFIPPSGWKPSDEEVIQVGVEPNDSVDWRSKVRVKNQQWCGAGWAFSAVGAVEAFFKIKKNLDYSLSEQYLIDCDRTKNKGCLGGHPDLGIKYIANYGIYSESAYIYAGDRNQVCTQLYGIHKIKNSGVQSIEKTGLKAAIKEYPITVSVDATNWNHYKEGVFNNCNKNINHVVLAVGYDSKGNWIIKNSWGTTWGEQGFMTLKAGDTCGVTQMAFKAI</sequence>
<keyword evidence="7" id="KW-0788">Thiol protease</keyword>
<name>A0CS14_PARTE</name>
<evidence type="ECO:0000256" key="5">
    <source>
        <dbReference type="ARBA" id="ARBA00022729"/>
    </source>
</evidence>
<dbReference type="SMART" id="SM00848">
    <property type="entry name" value="Inhibitor_I29"/>
    <property type="match status" value="1"/>
</dbReference>
<dbReference type="eggNOG" id="KOG1543">
    <property type="taxonomic scope" value="Eukaryota"/>
</dbReference>
<dbReference type="HOGENOM" id="CLU_012184_1_3_1"/>
<dbReference type="InterPro" id="IPR000668">
    <property type="entry name" value="Peptidase_C1A_C"/>
</dbReference>
<evidence type="ECO:0000256" key="8">
    <source>
        <dbReference type="ARBA" id="ARBA00023145"/>
    </source>
</evidence>
<dbReference type="GO" id="GO:0005764">
    <property type="term" value="C:lysosome"/>
    <property type="evidence" value="ECO:0000318"/>
    <property type="project" value="GO_Central"/>
</dbReference>
<evidence type="ECO:0000256" key="1">
    <source>
        <dbReference type="ARBA" id="ARBA00004613"/>
    </source>
</evidence>
<keyword evidence="17" id="KW-1185">Reference proteome</keyword>
<evidence type="ECO:0000256" key="13">
    <source>
        <dbReference type="SAM" id="SignalP"/>
    </source>
</evidence>
<accession>A0CS14</accession>
<proteinExistence type="inferred from homology"/>
<comment type="subcellular location">
    <subcellularLocation>
        <location evidence="1">Secreted</location>
    </subcellularLocation>
</comment>
<comment type="function">
    <text evidence="12">May be involved in extracellular digestion.</text>
</comment>
<evidence type="ECO:0000256" key="11">
    <source>
        <dbReference type="ARBA" id="ARBA00038911"/>
    </source>
</evidence>
<feature type="chain" id="PRO_5018554376" description="cathepsin L" evidence="13">
    <location>
        <begin position="23"/>
        <end position="312"/>
    </location>
</feature>
<dbReference type="RefSeq" id="XP_001440978.1">
    <property type="nucleotide sequence ID" value="XM_001440941.1"/>
</dbReference>
<evidence type="ECO:0000256" key="4">
    <source>
        <dbReference type="ARBA" id="ARBA00022670"/>
    </source>
</evidence>
<dbReference type="InterPro" id="IPR038765">
    <property type="entry name" value="Papain-like_cys_pep_sf"/>
</dbReference>
<dbReference type="InterPro" id="IPR013128">
    <property type="entry name" value="Peptidase_C1A"/>
</dbReference>
<dbReference type="Pfam" id="PF00112">
    <property type="entry name" value="Peptidase_C1"/>
    <property type="match status" value="1"/>
</dbReference>
<dbReference type="GO" id="GO:0051603">
    <property type="term" value="P:proteolysis involved in protein catabolic process"/>
    <property type="evidence" value="ECO:0000318"/>
    <property type="project" value="GO_Central"/>
</dbReference>
<dbReference type="PANTHER" id="PTHR12411">
    <property type="entry name" value="CYSTEINE PROTEASE FAMILY C1-RELATED"/>
    <property type="match status" value="1"/>
</dbReference>
<keyword evidence="6" id="KW-0378">Hydrolase</keyword>
<keyword evidence="5 13" id="KW-0732">Signal</keyword>
<evidence type="ECO:0000259" key="14">
    <source>
        <dbReference type="SMART" id="SM00645"/>
    </source>
</evidence>
<dbReference type="EMBL" id="CT868163">
    <property type="protein sequence ID" value="CAK73581.1"/>
    <property type="molecule type" value="Genomic_DNA"/>
</dbReference>
<keyword evidence="8" id="KW-0865">Zymogen</keyword>
<feature type="domain" description="Cathepsin propeptide inhibitor" evidence="15">
    <location>
        <begin position="32"/>
        <end position="88"/>
    </location>
</feature>
<evidence type="ECO:0000256" key="9">
    <source>
        <dbReference type="ARBA" id="ARBA00023157"/>
    </source>
</evidence>
<evidence type="ECO:0000256" key="10">
    <source>
        <dbReference type="ARBA" id="ARBA00036319"/>
    </source>
</evidence>
<keyword evidence="3" id="KW-0964">Secreted</keyword>
<evidence type="ECO:0000313" key="17">
    <source>
        <dbReference type="Proteomes" id="UP000000600"/>
    </source>
</evidence>
<keyword evidence="4" id="KW-0645">Protease</keyword>
<evidence type="ECO:0000313" key="16">
    <source>
        <dbReference type="EMBL" id="CAK73581.1"/>
    </source>
</evidence>
<dbReference type="OrthoDB" id="291838at2759"/>
<dbReference type="InterPro" id="IPR039417">
    <property type="entry name" value="Peptidase_C1A_papain-like"/>
</dbReference>
<dbReference type="InterPro" id="IPR013201">
    <property type="entry name" value="Prot_inhib_I29"/>
</dbReference>
<evidence type="ECO:0000259" key="15">
    <source>
        <dbReference type="SMART" id="SM00848"/>
    </source>
</evidence>
<evidence type="ECO:0000256" key="12">
    <source>
        <dbReference type="ARBA" id="ARBA00053662"/>
    </source>
</evidence>
<dbReference type="GeneID" id="5026768"/>
<dbReference type="SUPFAM" id="SSF54001">
    <property type="entry name" value="Cysteine proteinases"/>
    <property type="match status" value="1"/>
</dbReference>
<dbReference type="Gene3D" id="3.90.70.10">
    <property type="entry name" value="Cysteine proteinases"/>
    <property type="match status" value="1"/>
</dbReference>
<dbReference type="GO" id="GO:0004197">
    <property type="term" value="F:cysteine-type endopeptidase activity"/>
    <property type="evidence" value="ECO:0000318"/>
    <property type="project" value="GO_Central"/>
</dbReference>
<dbReference type="FunFam" id="3.90.70.10:FF:000104">
    <property type="entry name" value="Cathepsin L 1"/>
    <property type="match status" value="1"/>
</dbReference>
<comment type="catalytic activity">
    <reaction evidence="10">
        <text>Specificity close to that of papain. As compared to cathepsin B, cathepsin L exhibits higher activity toward protein substrates, but has little activity on Z-Arg-Arg-NHMec, and no peptidyl-dipeptidase activity.</text>
        <dbReference type="EC" id="3.4.22.15"/>
    </reaction>
</comment>
<dbReference type="Proteomes" id="UP000000600">
    <property type="component" value="Unassembled WGS sequence"/>
</dbReference>